<dbReference type="AlphaFoldDB" id="A0A023GAD3"/>
<feature type="signal peptide" evidence="1">
    <location>
        <begin position="1"/>
        <end position="24"/>
    </location>
</feature>
<proteinExistence type="evidence at transcript level"/>
<protein>
    <submittedName>
        <fullName evidence="2">Putative lipocalin-5 1</fullName>
    </submittedName>
</protein>
<dbReference type="InterPro" id="IPR012674">
    <property type="entry name" value="Calycin"/>
</dbReference>
<reference evidence="2" key="1">
    <citation type="submission" date="2014-03" db="EMBL/GenBank/DDBJ databases">
        <title>The sialotranscriptome of Amblyomma triste, Amblyomma parvum and Amblyomma cajennense ticks, uncovered by 454-based RNA-seq.</title>
        <authorList>
            <person name="Garcia G.R."/>
            <person name="Gardinassi L.G."/>
            <person name="Ribeiro J.M."/>
            <person name="Anatriello E."/>
            <person name="Ferreira B.R."/>
            <person name="Moreira H.N."/>
            <person name="Mafra C."/>
            <person name="Olegario M.M."/>
            <person name="Szabo P.J."/>
            <person name="Miranda-Santos I.K."/>
            <person name="Maruyama S.R."/>
        </authorList>
    </citation>
    <scope>NUCLEOTIDE SEQUENCE</scope>
    <source>
        <strain evidence="2">Mato Grasso do Sul</strain>
        <tissue evidence="2">Salivary glands</tissue>
    </source>
</reference>
<name>A0A023GAD3_AMBTT</name>
<evidence type="ECO:0000256" key="1">
    <source>
        <dbReference type="SAM" id="SignalP"/>
    </source>
</evidence>
<accession>A0A023GAD3</accession>
<feature type="chain" id="PRO_5001520912" evidence="1">
    <location>
        <begin position="25"/>
        <end position="184"/>
    </location>
</feature>
<dbReference type="Pfam" id="PF02098">
    <property type="entry name" value="His_binding"/>
    <property type="match status" value="1"/>
</dbReference>
<dbReference type="InterPro" id="IPR002970">
    <property type="entry name" value="Tick_his-bd"/>
</dbReference>
<dbReference type="GO" id="GO:0030682">
    <property type="term" value="P:symbiont-mediated perturbation of host defenses"/>
    <property type="evidence" value="ECO:0007669"/>
    <property type="project" value="InterPro"/>
</dbReference>
<evidence type="ECO:0000313" key="2">
    <source>
        <dbReference type="EMBL" id="JAC30809.1"/>
    </source>
</evidence>
<dbReference type="GO" id="GO:0043176">
    <property type="term" value="F:amine binding"/>
    <property type="evidence" value="ECO:0007669"/>
    <property type="project" value="InterPro"/>
</dbReference>
<keyword evidence="1" id="KW-0732">Signal</keyword>
<dbReference type="EMBL" id="GBBM01004609">
    <property type="protein sequence ID" value="JAC30809.1"/>
    <property type="molecule type" value="mRNA"/>
</dbReference>
<sequence length="184" mass="20638">MAQLCAAMLYAVCCLLPALQLVSSQYDQDMNPEVPNAFRALEKFPDGVALYDIDKDGDLDCLTAERKEFSLEPPSATYVLSLRNVNGDIVRNITHHIKPGPTPDTTLYTEEGDDDDVHKCRFIYTDYKHCIVMEFPFWNGEECLMWISSEAGGGVPQSCTDKYRESCDNAVMAYDEESCLGLII</sequence>
<dbReference type="Gene3D" id="2.40.128.20">
    <property type="match status" value="1"/>
</dbReference>
<dbReference type="SUPFAM" id="SSF50814">
    <property type="entry name" value="Lipocalins"/>
    <property type="match status" value="1"/>
</dbReference>
<organism evidence="2">
    <name type="scientific">Amblyomma triste</name>
    <name type="common">Neotropical tick</name>
    <dbReference type="NCBI Taxonomy" id="251400"/>
    <lineage>
        <taxon>Eukaryota</taxon>
        <taxon>Metazoa</taxon>
        <taxon>Ecdysozoa</taxon>
        <taxon>Arthropoda</taxon>
        <taxon>Chelicerata</taxon>
        <taxon>Arachnida</taxon>
        <taxon>Acari</taxon>
        <taxon>Parasitiformes</taxon>
        <taxon>Ixodida</taxon>
        <taxon>Ixodoidea</taxon>
        <taxon>Ixodidae</taxon>
        <taxon>Amblyomminae</taxon>
        <taxon>Amblyomma</taxon>
    </lineage>
</organism>